<dbReference type="EnsemblPlants" id="OMERI03G21950.1">
    <property type="protein sequence ID" value="OMERI03G21950.1"/>
    <property type="gene ID" value="OMERI03G21950"/>
</dbReference>
<accession>A0A0E0D354</accession>
<protein>
    <submittedName>
        <fullName evidence="1">Uncharacterized protein</fullName>
    </submittedName>
</protein>
<dbReference type="Gramene" id="OMERI03G21950.1">
    <property type="protein sequence ID" value="OMERI03G21950.1"/>
    <property type="gene ID" value="OMERI03G21950"/>
</dbReference>
<evidence type="ECO:0000313" key="1">
    <source>
        <dbReference type="EnsemblPlants" id="OMERI03G21950.1"/>
    </source>
</evidence>
<dbReference type="HOGENOM" id="CLU_2137482_0_0_1"/>
<dbReference type="Proteomes" id="UP000008021">
    <property type="component" value="Chromosome 3"/>
</dbReference>
<reference evidence="1" key="1">
    <citation type="submission" date="2015-04" db="UniProtKB">
        <authorList>
            <consortium name="EnsemblPlants"/>
        </authorList>
    </citation>
    <scope>IDENTIFICATION</scope>
</reference>
<dbReference type="AlphaFoldDB" id="A0A0E0D354"/>
<proteinExistence type="predicted"/>
<evidence type="ECO:0000313" key="2">
    <source>
        <dbReference type="Proteomes" id="UP000008021"/>
    </source>
</evidence>
<reference evidence="1" key="2">
    <citation type="submission" date="2018-05" db="EMBL/GenBank/DDBJ databases">
        <title>OmerRS3 (Oryza meridionalis Reference Sequence Version 3).</title>
        <authorList>
            <person name="Zhang J."/>
            <person name="Kudrna D."/>
            <person name="Lee S."/>
            <person name="Talag J."/>
            <person name="Welchert J."/>
            <person name="Wing R.A."/>
        </authorList>
    </citation>
    <scope>NUCLEOTIDE SEQUENCE [LARGE SCALE GENOMIC DNA]</scope>
    <source>
        <strain evidence="1">cv. OR44</strain>
    </source>
</reference>
<sequence length="113" mass="12771">MAYGIYQVGCRSLPLYGGGLDVWKQTGSQMFPQLGDLPNSTHLPYQEHDANTVVVPHLEKVAAGIPQTNIARQASWKCDKPYPEPIDLYMSLYIPCLMAVSNDKYMKILYEIY</sequence>
<name>A0A0E0D354_9ORYZ</name>
<organism evidence="1">
    <name type="scientific">Oryza meridionalis</name>
    <dbReference type="NCBI Taxonomy" id="40149"/>
    <lineage>
        <taxon>Eukaryota</taxon>
        <taxon>Viridiplantae</taxon>
        <taxon>Streptophyta</taxon>
        <taxon>Embryophyta</taxon>
        <taxon>Tracheophyta</taxon>
        <taxon>Spermatophyta</taxon>
        <taxon>Magnoliopsida</taxon>
        <taxon>Liliopsida</taxon>
        <taxon>Poales</taxon>
        <taxon>Poaceae</taxon>
        <taxon>BOP clade</taxon>
        <taxon>Oryzoideae</taxon>
        <taxon>Oryzeae</taxon>
        <taxon>Oryzinae</taxon>
        <taxon>Oryza</taxon>
    </lineage>
</organism>
<keyword evidence="2" id="KW-1185">Reference proteome</keyword>